<reference evidence="1 2" key="1">
    <citation type="submission" date="2016-03" db="EMBL/GenBank/DDBJ databases">
        <title>How can Kluyveromyces marxianus grow so fast - potential evolutionary course in Saccharomyces Complex revealed by comparative genomics.</title>
        <authorList>
            <person name="Mo W."/>
            <person name="Lu W."/>
            <person name="Yang X."/>
            <person name="Qi J."/>
            <person name="Lv H."/>
        </authorList>
    </citation>
    <scope>NUCLEOTIDE SEQUENCE [LARGE SCALE GENOMIC DNA]</scope>
    <source>
        <strain evidence="1 2">FIM1</strain>
    </source>
</reference>
<protein>
    <submittedName>
        <fullName evidence="1">Uncharacterized protein</fullName>
    </submittedName>
</protein>
<dbReference type="EMBL" id="CP015054">
    <property type="protein sequence ID" value="QGN13975.1"/>
    <property type="molecule type" value="Genomic_DNA"/>
</dbReference>
<gene>
    <name evidence="1" type="ORF">FIM1_624</name>
</gene>
<proteinExistence type="predicted"/>
<name>A0ABX6ER90_KLUMA</name>
<accession>A0ABX6ER90</accession>
<evidence type="ECO:0000313" key="1">
    <source>
        <dbReference type="EMBL" id="QGN13975.1"/>
    </source>
</evidence>
<keyword evidence="2" id="KW-1185">Reference proteome</keyword>
<sequence length="225" mass="25938">MELPALVHCAEHDPNEGIFVDYCYNTVGSFSSTASTLRLRTGKNCMKIEYHDENGDGFSSPTENTIYEKKEASLTYNKNANSQNSRTDSNISNVVSLLNYQASELLDQRQTLTTKWRLEFSLAVQKFQFAVTELFDTSSTGFEFITVSVKLPRNDPKKWYHYITHSTYQQILTFFHFHDLSNVHRLNKNAVSCDQQRILEEVWILDGNESEGRGMVHNLESLMWV</sequence>
<reference evidence="1 2" key="2">
    <citation type="submission" date="2019-11" db="EMBL/GenBank/DDBJ databases">
        <authorList>
            <person name="Lu H."/>
        </authorList>
    </citation>
    <scope>NUCLEOTIDE SEQUENCE [LARGE SCALE GENOMIC DNA]</scope>
    <source>
        <strain evidence="1 2">FIM1</strain>
    </source>
</reference>
<organism evidence="1 2">
    <name type="scientific">Kluyveromyces marxianus</name>
    <name type="common">Yeast</name>
    <name type="synonym">Candida kefyr</name>
    <dbReference type="NCBI Taxonomy" id="4911"/>
    <lineage>
        <taxon>Eukaryota</taxon>
        <taxon>Fungi</taxon>
        <taxon>Dikarya</taxon>
        <taxon>Ascomycota</taxon>
        <taxon>Saccharomycotina</taxon>
        <taxon>Saccharomycetes</taxon>
        <taxon>Saccharomycetales</taxon>
        <taxon>Saccharomycetaceae</taxon>
        <taxon>Kluyveromyces</taxon>
    </lineage>
</organism>
<dbReference type="Proteomes" id="UP000422736">
    <property type="component" value="Chromosome 1"/>
</dbReference>
<evidence type="ECO:0000313" key="2">
    <source>
        <dbReference type="Proteomes" id="UP000422736"/>
    </source>
</evidence>